<dbReference type="InterPro" id="IPR050695">
    <property type="entry name" value="N-acetylmuramoyl_amidase_3"/>
</dbReference>
<dbReference type="Pfam" id="PF01520">
    <property type="entry name" value="Amidase_3"/>
    <property type="match status" value="1"/>
</dbReference>
<evidence type="ECO:0000256" key="1">
    <source>
        <dbReference type="ARBA" id="ARBA00001561"/>
    </source>
</evidence>
<reference evidence="6" key="1">
    <citation type="submission" date="2023-05" db="EMBL/GenBank/DDBJ databases">
        <title>Anaerotaeda fermentans gen. nov., sp. nov., a novel anaerobic planctomycete of the new family within the order Sedimentisphaerales isolated from Taman Peninsula, Russia.</title>
        <authorList>
            <person name="Khomyakova M.A."/>
            <person name="Merkel A.Y."/>
            <person name="Slobodkin A.I."/>
        </authorList>
    </citation>
    <scope>NUCLEOTIDE SEQUENCE</scope>
    <source>
        <strain evidence="6">M17dextr</strain>
    </source>
</reference>
<keyword evidence="3 6" id="KW-0378">Hydrolase</keyword>
<dbReference type="PANTHER" id="PTHR30404">
    <property type="entry name" value="N-ACETYLMURAMOYL-L-ALANINE AMIDASE"/>
    <property type="match status" value="1"/>
</dbReference>
<evidence type="ECO:0000256" key="2">
    <source>
        <dbReference type="ARBA" id="ARBA00011901"/>
    </source>
</evidence>
<dbReference type="EC" id="3.5.1.28" evidence="2"/>
<dbReference type="SMART" id="SM00646">
    <property type="entry name" value="Ami_3"/>
    <property type="match status" value="1"/>
</dbReference>
<accession>A0AAW6TSM5</accession>
<evidence type="ECO:0000256" key="4">
    <source>
        <dbReference type="SAM" id="SignalP"/>
    </source>
</evidence>
<dbReference type="EMBL" id="JASCXX010000001">
    <property type="protein sequence ID" value="MDI6447507.1"/>
    <property type="molecule type" value="Genomic_DNA"/>
</dbReference>
<dbReference type="PANTHER" id="PTHR30404:SF0">
    <property type="entry name" value="N-ACETYLMURAMOYL-L-ALANINE AMIDASE AMIC"/>
    <property type="match status" value="1"/>
</dbReference>
<name>A0AAW6TSM5_9BACT</name>
<proteinExistence type="predicted"/>
<feature type="signal peptide" evidence="4">
    <location>
        <begin position="1"/>
        <end position="23"/>
    </location>
</feature>
<feature type="domain" description="MurNAc-LAA" evidence="5">
    <location>
        <begin position="189"/>
        <end position="299"/>
    </location>
</feature>
<dbReference type="Proteomes" id="UP001431776">
    <property type="component" value="Unassembled WGS sequence"/>
</dbReference>
<dbReference type="Gene3D" id="3.40.630.40">
    <property type="entry name" value="Zn-dependent exopeptidases"/>
    <property type="match status" value="1"/>
</dbReference>
<evidence type="ECO:0000259" key="5">
    <source>
        <dbReference type="SMART" id="SM00646"/>
    </source>
</evidence>
<organism evidence="6 7">
    <name type="scientific">Anaerobaca lacustris</name>
    <dbReference type="NCBI Taxonomy" id="3044600"/>
    <lineage>
        <taxon>Bacteria</taxon>
        <taxon>Pseudomonadati</taxon>
        <taxon>Planctomycetota</taxon>
        <taxon>Phycisphaerae</taxon>
        <taxon>Sedimentisphaerales</taxon>
        <taxon>Anaerobacaceae</taxon>
        <taxon>Anaerobaca</taxon>
    </lineage>
</organism>
<dbReference type="GO" id="GO:0030288">
    <property type="term" value="C:outer membrane-bounded periplasmic space"/>
    <property type="evidence" value="ECO:0007669"/>
    <property type="project" value="TreeGrafter"/>
</dbReference>
<comment type="catalytic activity">
    <reaction evidence="1">
        <text>Hydrolyzes the link between N-acetylmuramoyl residues and L-amino acid residues in certain cell-wall glycopeptides.</text>
        <dbReference type="EC" id="3.5.1.28"/>
    </reaction>
</comment>
<dbReference type="GO" id="GO:0009253">
    <property type="term" value="P:peptidoglycan catabolic process"/>
    <property type="evidence" value="ECO:0007669"/>
    <property type="project" value="InterPro"/>
</dbReference>
<sequence length="303" mass="32462">MKTRTKIPIVAALLALVAVGCQGPQTTPPAVVARDHTISVEELARQLGLRLDDRDDTFVVLRDAANTVLIFTHSDGRFFVNGKPIGSVGTVRRASGTVYVSESLVAQIKSHLGTAVAPARPLPRPARGVVVIDPGHGGRDPGAIAVTGIHEKIVNYDVAQKVAAILRRRGIEVVLTRQGDVFIELEARAEIANRRNADLFVSLHADSAPSPSAQGFTVYVAEGASADSQRAARNIARAMATTGLENRGVRPASYRVLVLNRRPAVLVEMGYLSNRQEALRLQDSAFQDRLAAAIATGILDYLQ</sequence>
<dbReference type="CDD" id="cd02696">
    <property type="entry name" value="MurNAc-LAA"/>
    <property type="match status" value="1"/>
</dbReference>
<keyword evidence="7" id="KW-1185">Reference proteome</keyword>
<dbReference type="RefSeq" id="WP_349242918.1">
    <property type="nucleotide sequence ID" value="NZ_JASCXX010000001.1"/>
</dbReference>
<dbReference type="SUPFAM" id="SSF53187">
    <property type="entry name" value="Zn-dependent exopeptidases"/>
    <property type="match status" value="1"/>
</dbReference>
<dbReference type="AlphaFoldDB" id="A0AAW6TSM5"/>
<gene>
    <name evidence="6" type="ORF">QJ522_00505</name>
</gene>
<dbReference type="PROSITE" id="PS51257">
    <property type="entry name" value="PROKAR_LIPOPROTEIN"/>
    <property type="match status" value="1"/>
</dbReference>
<evidence type="ECO:0000256" key="3">
    <source>
        <dbReference type="ARBA" id="ARBA00022801"/>
    </source>
</evidence>
<comment type="caution">
    <text evidence="6">The sequence shown here is derived from an EMBL/GenBank/DDBJ whole genome shotgun (WGS) entry which is preliminary data.</text>
</comment>
<evidence type="ECO:0000313" key="6">
    <source>
        <dbReference type="EMBL" id="MDI6447507.1"/>
    </source>
</evidence>
<dbReference type="InterPro" id="IPR002508">
    <property type="entry name" value="MurNAc-LAA_cat"/>
</dbReference>
<feature type="chain" id="PRO_5043510188" description="N-acetylmuramoyl-L-alanine amidase" evidence="4">
    <location>
        <begin position="24"/>
        <end position="303"/>
    </location>
</feature>
<dbReference type="GO" id="GO:0008745">
    <property type="term" value="F:N-acetylmuramoyl-L-alanine amidase activity"/>
    <property type="evidence" value="ECO:0007669"/>
    <property type="project" value="UniProtKB-EC"/>
</dbReference>
<keyword evidence="4" id="KW-0732">Signal</keyword>
<evidence type="ECO:0000313" key="7">
    <source>
        <dbReference type="Proteomes" id="UP001431776"/>
    </source>
</evidence>
<protein>
    <recommendedName>
        <fullName evidence="2">N-acetylmuramoyl-L-alanine amidase</fullName>
        <ecNumber evidence="2">3.5.1.28</ecNumber>
    </recommendedName>
</protein>